<evidence type="ECO:0000259" key="5">
    <source>
        <dbReference type="Pfam" id="PF02525"/>
    </source>
</evidence>
<keyword evidence="3" id="KW-0274">FAD</keyword>
<keyword evidence="2" id="KW-0285">Flavoprotein</keyword>
<reference evidence="6 9" key="3">
    <citation type="submission" date="2018-07" db="EMBL/GenBank/DDBJ databases">
        <title>Leeuwenhoekiella genomics.</title>
        <authorList>
            <person name="Tahon G."/>
            <person name="Willems A."/>
        </authorList>
    </citation>
    <scope>NUCLEOTIDE SEQUENCE [LARGE SCALE GENOMIC DNA]</scope>
    <source>
        <strain evidence="6 9">LMG 24856</strain>
    </source>
</reference>
<evidence type="ECO:0000256" key="3">
    <source>
        <dbReference type="ARBA" id="ARBA00022827"/>
    </source>
</evidence>
<dbReference type="Proteomes" id="UP000290037">
    <property type="component" value="Unassembled WGS sequence"/>
</dbReference>
<organism evidence="7 8">
    <name type="scientific">Leeuwenhoekiella palythoae</name>
    <dbReference type="NCBI Taxonomy" id="573501"/>
    <lineage>
        <taxon>Bacteria</taxon>
        <taxon>Pseudomonadati</taxon>
        <taxon>Bacteroidota</taxon>
        <taxon>Flavobacteriia</taxon>
        <taxon>Flavobacteriales</taxon>
        <taxon>Flavobacteriaceae</taxon>
        <taxon>Leeuwenhoekiella</taxon>
    </lineage>
</organism>
<dbReference type="EMBL" id="QOVN01000004">
    <property type="protein sequence ID" value="RXG28629.1"/>
    <property type="molecule type" value="Genomic_DNA"/>
</dbReference>
<dbReference type="InterPro" id="IPR029039">
    <property type="entry name" value="Flavoprotein-like_sf"/>
</dbReference>
<dbReference type="OrthoDB" id="652200at2"/>
<dbReference type="InterPro" id="IPR052397">
    <property type="entry name" value="NADPH-QR_MdaB"/>
</dbReference>
<dbReference type="PANTHER" id="PTHR46305:SF3">
    <property type="entry name" value="NADPH:QUINONE OXIDOREDUCTASE MDAB"/>
    <property type="match status" value="1"/>
</dbReference>
<sequence>MKNILILNGGHPFAHSPGAFNKTLLETTEAFFTAKKGYTVRTTQVAESYELQEEVEKFTWADLIIYHTPIWWFQLPFGFKTYLDKVLTHGHQNGMYESDGRTRKNPAINYGTGGTLHGKKYIITTSWNAPEEAFTLAGEFFDQKSVDEGVLFGFHKMNQFLGLEHLDSNHFHDVEKNADVPKALRDYTAFLEHHFEEVLQD</sequence>
<dbReference type="Proteomes" id="UP000184240">
    <property type="component" value="Unassembled WGS sequence"/>
</dbReference>
<evidence type="ECO:0000256" key="2">
    <source>
        <dbReference type="ARBA" id="ARBA00022630"/>
    </source>
</evidence>
<evidence type="ECO:0000313" key="9">
    <source>
        <dbReference type="Proteomes" id="UP000290037"/>
    </source>
</evidence>
<comment type="cofactor">
    <cofactor evidence="1">
        <name>FAD</name>
        <dbReference type="ChEBI" id="CHEBI:57692"/>
    </cofactor>
</comment>
<dbReference type="RefSeq" id="WP_072979766.1">
    <property type="nucleotide sequence ID" value="NZ_FQXT01000001.1"/>
</dbReference>
<dbReference type="Pfam" id="PF02525">
    <property type="entry name" value="Flavodoxin_2"/>
    <property type="match status" value="1"/>
</dbReference>
<dbReference type="PANTHER" id="PTHR46305">
    <property type="match status" value="1"/>
</dbReference>
<name>A0A1M5TKV4_9FLAO</name>
<dbReference type="AlphaFoldDB" id="A0A1M5TKV4"/>
<feature type="domain" description="Flavodoxin-like fold" evidence="5">
    <location>
        <begin position="2"/>
        <end position="189"/>
    </location>
</feature>
<evidence type="ECO:0000256" key="1">
    <source>
        <dbReference type="ARBA" id="ARBA00001974"/>
    </source>
</evidence>
<evidence type="ECO:0000256" key="4">
    <source>
        <dbReference type="ARBA" id="ARBA00037981"/>
    </source>
</evidence>
<dbReference type="Gene3D" id="3.40.50.360">
    <property type="match status" value="1"/>
</dbReference>
<accession>A0A1M5TKV4</accession>
<evidence type="ECO:0000313" key="7">
    <source>
        <dbReference type="EMBL" id="SHH51319.1"/>
    </source>
</evidence>
<evidence type="ECO:0000313" key="6">
    <source>
        <dbReference type="EMBL" id="RXG28629.1"/>
    </source>
</evidence>
<dbReference type="STRING" id="573501.SAMN04487999_0385"/>
<comment type="similarity">
    <text evidence="4">Belongs to the oxidoreductase MdaB family.</text>
</comment>
<reference evidence="8" key="1">
    <citation type="submission" date="2016-11" db="EMBL/GenBank/DDBJ databases">
        <authorList>
            <person name="Varghese N."/>
            <person name="Submissions S."/>
        </authorList>
    </citation>
    <scope>NUCLEOTIDE SEQUENCE [LARGE SCALE GENOMIC DNA]</scope>
    <source>
        <strain evidence="8">DSM 19859</strain>
    </source>
</reference>
<proteinExistence type="inferred from homology"/>
<evidence type="ECO:0000313" key="8">
    <source>
        <dbReference type="Proteomes" id="UP000184240"/>
    </source>
</evidence>
<gene>
    <name evidence="6" type="ORF">DSM01_2090</name>
    <name evidence="7" type="ORF">SAMN04487999_0385</name>
</gene>
<dbReference type="InterPro" id="IPR003680">
    <property type="entry name" value="Flavodoxin_fold"/>
</dbReference>
<dbReference type="SUPFAM" id="SSF52218">
    <property type="entry name" value="Flavoproteins"/>
    <property type="match status" value="1"/>
</dbReference>
<keyword evidence="9" id="KW-1185">Reference proteome</keyword>
<dbReference type="EMBL" id="FQXT01000001">
    <property type="protein sequence ID" value="SHH51319.1"/>
    <property type="molecule type" value="Genomic_DNA"/>
</dbReference>
<reference evidence="7" key="2">
    <citation type="submission" date="2016-11" db="EMBL/GenBank/DDBJ databases">
        <authorList>
            <person name="Jaros S."/>
            <person name="Januszkiewicz K."/>
            <person name="Wedrychowicz H."/>
        </authorList>
    </citation>
    <scope>NUCLEOTIDE SEQUENCE [LARGE SCALE GENOMIC DNA]</scope>
    <source>
        <strain evidence="7">DSM 19859</strain>
    </source>
</reference>
<protein>
    <submittedName>
        <fullName evidence="7">Modulator of drug activity B</fullName>
    </submittedName>
    <submittedName>
        <fullName evidence="6">NADPH-quinone reductase</fullName>
    </submittedName>
</protein>